<feature type="binding site" evidence="19">
    <location>
        <begin position="95"/>
        <end position="97"/>
    </location>
    <ligand>
        <name>FMN</name>
        <dbReference type="ChEBI" id="CHEBI:58210"/>
    </ligand>
</feature>
<proteinExistence type="inferred from homology"/>
<evidence type="ECO:0000256" key="13">
    <source>
        <dbReference type="ARBA" id="ARBA00052399"/>
    </source>
</evidence>
<evidence type="ECO:0000256" key="1">
    <source>
        <dbReference type="ARBA" id="ARBA00001917"/>
    </source>
</evidence>
<dbReference type="GO" id="GO:0005758">
    <property type="term" value="C:mitochondrial intermembrane space"/>
    <property type="evidence" value="ECO:0007669"/>
    <property type="project" value="UniProtKB-SubCell"/>
</dbReference>
<dbReference type="FunFam" id="3.20.20.70:FF:000062">
    <property type="entry name" value="Cytochrome b2, mitochondrial, putative"/>
    <property type="match status" value="1"/>
</dbReference>
<feature type="binding site" evidence="19">
    <location>
        <position position="154"/>
    </location>
    <ligand>
        <name>FMN</name>
        <dbReference type="ChEBI" id="CHEBI:58210"/>
    </ligand>
</feature>
<dbReference type="EMBL" id="CP086357">
    <property type="protein sequence ID" value="UNI19163.1"/>
    <property type="molecule type" value="Genomic_DNA"/>
</dbReference>
<dbReference type="EC" id="1.1.2.3" evidence="16"/>
<evidence type="ECO:0000256" key="9">
    <source>
        <dbReference type="ARBA" id="ARBA00023002"/>
    </source>
</evidence>
<feature type="binding site" evidence="19">
    <location>
        <position position="191"/>
    </location>
    <ligand>
        <name>glyoxylate</name>
        <dbReference type="ChEBI" id="CHEBI:36655"/>
    </ligand>
</feature>
<dbReference type="RefSeq" id="XP_047842644.1">
    <property type="nucleotide sequence ID" value="XM_047986661.1"/>
</dbReference>
<dbReference type="InterPro" id="IPR037458">
    <property type="entry name" value="L-MDH/L-LDH_FMN-bd"/>
</dbReference>
<keyword evidence="22" id="KW-1185">Reference proteome</keyword>
<dbReference type="CDD" id="cd02922">
    <property type="entry name" value="FCB2_FMN"/>
    <property type="match status" value="1"/>
</dbReference>
<dbReference type="InterPro" id="IPR000262">
    <property type="entry name" value="FMN-dep_DH"/>
</dbReference>
<dbReference type="SUPFAM" id="SSF51395">
    <property type="entry name" value="FMN-linked oxidoreductases"/>
    <property type="match status" value="1"/>
</dbReference>
<comment type="catalytic activity">
    <reaction evidence="13">
        <text>(S)-lactate + 2 Fe(III)-[cytochrome c] = 2 Fe(II)-[cytochrome c] + pyruvate + 2 H(+)</text>
        <dbReference type="Rhea" id="RHEA:19909"/>
        <dbReference type="Rhea" id="RHEA-COMP:10350"/>
        <dbReference type="Rhea" id="RHEA-COMP:14399"/>
        <dbReference type="ChEBI" id="CHEBI:15361"/>
        <dbReference type="ChEBI" id="CHEBI:15378"/>
        <dbReference type="ChEBI" id="CHEBI:16651"/>
        <dbReference type="ChEBI" id="CHEBI:29033"/>
        <dbReference type="ChEBI" id="CHEBI:29034"/>
        <dbReference type="EC" id="1.1.2.3"/>
    </reaction>
    <physiologicalReaction direction="left-to-right" evidence="13">
        <dbReference type="Rhea" id="RHEA:19910"/>
    </physiologicalReaction>
</comment>
<keyword evidence="5" id="KW-0349">Heme</keyword>
<dbReference type="AlphaFoldDB" id="A0A9Q8QFW0"/>
<evidence type="ECO:0000313" key="21">
    <source>
        <dbReference type="EMBL" id="UNI19163.1"/>
    </source>
</evidence>
<feature type="binding site" evidence="19">
    <location>
        <begin position="334"/>
        <end position="335"/>
    </location>
    <ligand>
        <name>FMN</name>
        <dbReference type="ChEBI" id="CHEBI:58210"/>
    </ligand>
</feature>
<feature type="binding site" evidence="19">
    <location>
        <position position="275"/>
    </location>
    <ligand>
        <name>FMN</name>
        <dbReference type="ChEBI" id="CHEBI:58210"/>
    </ligand>
</feature>
<dbReference type="PANTHER" id="PTHR10578">
    <property type="entry name" value="S -2-HYDROXY-ACID OXIDASE-RELATED"/>
    <property type="match status" value="1"/>
</dbReference>
<dbReference type="GeneID" id="72067320"/>
<evidence type="ECO:0000256" key="14">
    <source>
        <dbReference type="ARBA" id="ARBA00061137"/>
    </source>
</evidence>
<organism evidence="21 22">
    <name type="scientific">Purpureocillium takamizusanense</name>
    <dbReference type="NCBI Taxonomy" id="2060973"/>
    <lineage>
        <taxon>Eukaryota</taxon>
        <taxon>Fungi</taxon>
        <taxon>Dikarya</taxon>
        <taxon>Ascomycota</taxon>
        <taxon>Pezizomycotina</taxon>
        <taxon>Sordariomycetes</taxon>
        <taxon>Hypocreomycetidae</taxon>
        <taxon>Hypocreales</taxon>
        <taxon>Ophiocordycipitaceae</taxon>
        <taxon>Purpureocillium</taxon>
    </lineage>
</organism>
<dbReference type="PANTHER" id="PTHR10578:SF104">
    <property type="entry name" value="CYTOCHROME B2, MITOCHONDRIAL-RELATED"/>
    <property type="match status" value="1"/>
</dbReference>
<accession>A0A9Q8QFW0</accession>
<dbReference type="Proteomes" id="UP000829364">
    <property type="component" value="Chromosome 4"/>
</dbReference>
<keyword evidence="11" id="KW-0496">Mitochondrion</keyword>
<evidence type="ECO:0000256" key="11">
    <source>
        <dbReference type="ARBA" id="ARBA00023128"/>
    </source>
</evidence>
<dbReference type="Gene3D" id="3.20.20.70">
    <property type="entry name" value="Aldolase class I"/>
    <property type="match status" value="1"/>
</dbReference>
<dbReference type="Pfam" id="PF01070">
    <property type="entry name" value="FMN_dh"/>
    <property type="match status" value="1"/>
</dbReference>
<dbReference type="GO" id="GO:0046872">
    <property type="term" value="F:metal ion binding"/>
    <property type="evidence" value="ECO:0007669"/>
    <property type="project" value="UniProtKB-KW"/>
</dbReference>
<feature type="domain" description="FMN hydroxy acid dehydrogenase" evidence="20">
    <location>
        <begin position="16"/>
        <end position="384"/>
    </location>
</feature>
<feature type="binding site" evidence="19">
    <location>
        <position position="156"/>
    </location>
    <ligand>
        <name>glyoxylate</name>
        <dbReference type="ChEBI" id="CHEBI:36655"/>
    </ligand>
</feature>
<evidence type="ECO:0000313" key="22">
    <source>
        <dbReference type="Proteomes" id="UP000829364"/>
    </source>
</evidence>
<evidence type="ECO:0000256" key="16">
    <source>
        <dbReference type="ARBA" id="ARBA00066458"/>
    </source>
</evidence>
<keyword evidence="10" id="KW-0408">Iron</keyword>
<keyword evidence="8" id="KW-0479">Metal-binding</keyword>
<name>A0A9Q8QFW0_9HYPO</name>
<feature type="binding site" evidence="19">
    <location>
        <position position="280"/>
    </location>
    <ligand>
        <name>glyoxylate</name>
        <dbReference type="ChEBI" id="CHEBI:36655"/>
    </ligand>
</feature>
<evidence type="ECO:0000256" key="17">
    <source>
        <dbReference type="ARBA" id="ARBA00068515"/>
    </source>
</evidence>
<dbReference type="KEGG" id="ptkz:JDV02_005371"/>
<comment type="cofactor">
    <cofactor evidence="2">
        <name>heme b</name>
        <dbReference type="ChEBI" id="CHEBI:60344"/>
    </cofactor>
</comment>
<sequence length="404" mass="42922">MAAGSRPPVPTSHAKPPLASLISTHDFEDAASRSLTPKAWAFISSAATDLNTKRRNTSAFADIALRPRTLRDASSVDLSASMLGRPLRMPLFCSPAAMASLVHPDAEKAIGTACKASGIAQCVSTSASYPLADIVAAVDAHPVDTPHDTPVFFQLYVDKNRANTRRLIRDARAAGAKALFVTIDAAVPGKREADERVPADAPIISPLSGTAAAHDAKGSSIGRTMGAFIDSSLCWADIPWLRSCAPDMPIVLKGIQTSEDAVLAMEAGVDGIVVSNHGGRSLDTVPATILILLELRKNCPEIFDRLDVYIDGGIRRGTDIFKALCLGAKAVGIGRGPLFAVNYGYAGVLKYIELLRDELETTMKLCGVTSLEQLHPEYLNTLAVDHLIPAKNPVDSSAHVRSRL</sequence>
<feature type="binding site" evidence="19">
    <location>
        <position position="124"/>
    </location>
    <ligand>
        <name>FMN</name>
        <dbReference type="ChEBI" id="CHEBI:58210"/>
    </ligand>
</feature>
<keyword evidence="6 19" id="KW-0285">Flavoprotein</keyword>
<evidence type="ECO:0000256" key="19">
    <source>
        <dbReference type="PIRSR" id="PIRSR000138-2"/>
    </source>
</evidence>
<feature type="binding site" evidence="19">
    <location>
        <position position="182"/>
    </location>
    <ligand>
        <name>FMN</name>
        <dbReference type="ChEBI" id="CHEBI:58210"/>
    </ligand>
</feature>
<evidence type="ECO:0000256" key="12">
    <source>
        <dbReference type="ARBA" id="ARBA00024042"/>
    </source>
</evidence>
<dbReference type="PROSITE" id="PS51349">
    <property type="entry name" value="FMN_HYDROXY_ACID_DH_2"/>
    <property type="match status" value="1"/>
</dbReference>
<dbReference type="InterPro" id="IPR012133">
    <property type="entry name" value="Alpha-hydoxy_acid_DH_FMN"/>
</dbReference>
<evidence type="ECO:0000256" key="7">
    <source>
        <dbReference type="ARBA" id="ARBA00022643"/>
    </source>
</evidence>
<dbReference type="InterPro" id="IPR013785">
    <property type="entry name" value="Aldolase_TIM"/>
</dbReference>
<comment type="subcellular location">
    <subcellularLocation>
        <location evidence="3">Mitochondrion intermembrane space</location>
    </subcellularLocation>
</comment>
<feature type="active site" description="Proton acceptor" evidence="18">
    <location>
        <position position="277"/>
    </location>
</feature>
<comment type="similarity">
    <text evidence="14">In the C-terminal section; belongs to the FMN-dependent alpha-hydroxy acid dehydrogenase family.</text>
</comment>
<reference evidence="21" key="1">
    <citation type="submission" date="2021-11" db="EMBL/GenBank/DDBJ databases">
        <title>Purpureocillium_takamizusanense_genome.</title>
        <authorList>
            <person name="Nguyen N.-H."/>
        </authorList>
    </citation>
    <scope>NUCLEOTIDE SEQUENCE</scope>
    <source>
        <strain evidence="21">PT3</strain>
    </source>
</reference>
<evidence type="ECO:0000256" key="10">
    <source>
        <dbReference type="ARBA" id="ARBA00023004"/>
    </source>
</evidence>
<dbReference type="GO" id="GO:0010181">
    <property type="term" value="F:FMN binding"/>
    <property type="evidence" value="ECO:0007669"/>
    <property type="project" value="InterPro"/>
</dbReference>
<evidence type="ECO:0000256" key="8">
    <source>
        <dbReference type="ARBA" id="ARBA00022723"/>
    </source>
</evidence>
<gene>
    <name evidence="21" type="ORF">JDV02_005371</name>
</gene>
<evidence type="ECO:0000256" key="15">
    <source>
        <dbReference type="ARBA" id="ARBA00061589"/>
    </source>
</evidence>
<comment type="similarity">
    <text evidence="15">In the N-terminal section; belongs to the cytochrome b5 family.</text>
</comment>
<feature type="binding site" evidence="19">
    <location>
        <begin position="311"/>
        <end position="315"/>
    </location>
    <ligand>
        <name>FMN</name>
        <dbReference type="ChEBI" id="CHEBI:58210"/>
    </ligand>
</feature>
<feature type="binding site" evidence="19">
    <location>
        <position position="253"/>
    </location>
    <ligand>
        <name>FMN</name>
        <dbReference type="ChEBI" id="CHEBI:58210"/>
    </ligand>
</feature>
<evidence type="ECO:0000259" key="20">
    <source>
        <dbReference type="PROSITE" id="PS51349"/>
    </source>
</evidence>
<evidence type="ECO:0000256" key="5">
    <source>
        <dbReference type="ARBA" id="ARBA00022617"/>
    </source>
</evidence>
<keyword evidence="7 19" id="KW-0288">FMN</keyword>
<evidence type="ECO:0000256" key="6">
    <source>
        <dbReference type="ARBA" id="ARBA00022630"/>
    </source>
</evidence>
<dbReference type="GO" id="GO:0004460">
    <property type="term" value="F:L-lactate dehydrogenase (cytochrome) activity"/>
    <property type="evidence" value="ECO:0007669"/>
    <property type="project" value="UniProtKB-EC"/>
</dbReference>
<feature type="binding site" evidence="19">
    <location>
        <position position="277"/>
    </location>
    <ligand>
        <name>glyoxylate</name>
        <dbReference type="ChEBI" id="CHEBI:36655"/>
    </ligand>
</feature>
<evidence type="ECO:0000256" key="3">
    <source>
        <dbReference type="ARBA" id="ARBA00004569"/>
    </source>
</evidence>
<comment type="subunit">
    <text evidence="4">Homotetramer.</text>
</comment>
<keyword evidence="9 21" id="KW-0560">Oxidoreductase</keyword>
<comment type="similarity">
    <text evidence="12">Belongs to the FMN-dependent alpha-hydroxy acid dehydrogenase family.</text>
</comment>
<dbReference type="InterPro" id="IPR037396">
    <property type="entry name" value="FMN_HAD"/>
</dbReference>
<evidence type="ECO:0000256" key="18">
    <source>
        <dbReference type="PIRSR" id="PIRSR000138-1"/>
    </source>
</evidence>
<evidence type="ECO:0000256" key="2">
    <source>
        <dbReference type="ARBA" id="ARBA00001970"/>
    </source>
</evidence>
<protein>
    <recommendedName>
        <fullName evidence="17">L-lactate dehydrogenase (cytochrome)</fullName>
        <ecNumber evidence="16">1.1.2.3</ecNumber>
    </recommendedName>
</protein>
<comment type="cofactor">
    <cofactor evidence="1">
        <name>FMN</name>
        <dbReference type="ChEBI" id="CHEBI:58210"/>
    </cofactor>
</comment>
<dbReference type="OrthoDB" id="1925334at2759"/>
<evidence type="ECO:0000256" key="4">
    <source>
        <dbReference type="ARBA" id="ARBA00011881"/>
    </source>
</evidence>
<dbReference type="PIRSF" id="PIRSF000138">
    <property type="entry name" value="Al-hdrx_acd_dh"/>
    <property type="match status" value="1"/>
</dbReference>